<feature type="region of interest" description="Disordered" evidence="8">
    <location>
        <begin position="538"/>
        <end position="580"/>
    </location>
</feature>
<accession>A0A978UA60</accession>
<gene>
    <name evidence="10" type="ORF">FEM48_ZijujMtG0000700</name>
</gene>
<evidence type="ECO:0000256" key="4">
    <source>
        <dbReference type="ARBA" id="ARBA00022989"/>
    </source>
</evidence>
<comment type="caution">
    <text evidence="10">The sequence shown here is derived from an EMBL/GenBank/DDBJ whole genome shotgun (WGS) entry which is preliminary data.</text>
</comment>
<keyword evidence="7 10" id="KW-0496">Mitochondrion</keyword>
<keyword evidence="4 9" id="KW-1133">Transmembrane helix</keyword>
<feature type="compositionally biased region" description="Low complexity" evidence="8">
    <location>
        <begin position="560"/>
        <end position="571"/>
    </location>
</feature>
<evidence type="ECO:0000256" key="3">
    <source>
        <dbReference type="ARBA" id="ARBA00022692"/>
    </source>
</evidence>
<dbReference type="InterPro" id="IPR001694">
    <property type="entry name" value="NADH_UbQ_OxRdtase_su1/FPO"/>
</dbReference>
<protein>
    <recommendedName>
        <fullName evidence="7">NADH-ubiquinone oxidoreductase chain 1</fullName>
        <ecNumber evidence="7">7.1.1.2</ecNumber>
    </recommendedName>
</protein>
<dbReference type="Pfam" id="PF00146">
    <property type="entry name" value="NADHdh"/>
    <property type="match status" value="1"/>
</dbReference>
<name>A0A978UA60_ZIZJJ</name>
<comment type="similarity">
    <text evidence="2 6">Belongs to the complex I subunit 1 family.</text>
</comment>
<dbReference type="PANTHER" id="PTHR11432">
    <property type="entry name" value="NADH DEHYDROGENASE SUBUNIT 1"/>
    <property type="match status" value="1"/>
</dbReference>
<evidence type="ECO:0000256" key="6">
    <source>
        <dbReference type="RuleBase" id="RU000471"/>
    </source>
</evidence>
<evidence type="ECO:0000313" key="11">
    <source>
        <dbReference type="Proteomes" id="UP000813462"/>
    </source>
</evidence>
<keyword evidence="5 9" id="KW-0472">Membrane</keyword>
<dbReference type="AlphaFoldDB" id="A0A978UA60"/>
<sequence>MSLKQSVLSLFYFRIPRADPNIIYEEPDDSSSSSDKDVSDAARTTFSIVIFLAGSVRRDKREMLSISQKRIPPPMLPRSAPRGIEREDLGPEQVGLGYRAVSAVGGDRGRARTVQRRRVWIREGNRSDVPLTQPGNGPEGTAAWGMSASRRKAHFELWVIGRAALSDQGPGHKGPGTIQVRRTPEVTAMSRNLTHRPKRRANTRTATNVAHTTMPPVFFSWKSPAEERAVGSHVELTWLATYKYSQIQMRRDGRPGQAESGHPLGWEWPSPHASFDESTPVQSPPRSGLSTTLSLPQNNAPHQRPFLGLGWGNTAMSSSLQDPTPSRAGCRPRWSWEPTYTFLGLALPQHLNKKKAGAEKEPAQPLQESFACKVTLFILIGVGACWGRALFILHLKLMNVGSGISALLSKRELAEPRRRLLAQTADSFSIERNSQTNPAGWSISEILSAGKPETDDHGPDLTSTGVRPGRKVFVLASIISSGFAFSCGRSLRSSFGLSFLFHFECGGRASTSSSGPEGSSSWKEDSFEIRALLESFSETEKEDTSVNSSIPGVARDGAGPSHQPPSSHLPPNETEEEREISTKKLTSVLEKHLQRTDERSTELHPYSPGPCTSLSPGGWPPILDLPIFKKIPGSIRFSIKVILFPFLYIWVRAAFPRYRYDQLMGLGRKVFLPLSLARVVAVSGVSVTFQWLP</sequence>
<feature type="transmembrane region" description="Helical" evidence="9">
    <location>
        <begin position="671"/>
        <end position="692"/>
    </location>
</feature>
<reference evidence="10" key="1">
    <citation type="journal article" date="2021" name="Front. Plant Sci.">
        <title>Chromosome-Scale Genome Assembly for Chinese Sour Jujube and Insights Into Its Genome Evolution and Domestication Signature.</title>
        <authorList>
            <person name="Shen L.-Y."/>
            <person name="Luo H."/>
            <person name="Wang X.-L."/>
            <person name="Wang X.-M."/>
            <person name="Qiu X.-J."/>
            <person name="Liu H."/>
            <person name="Zhou S.-S."/>
            <person name="Jia K.-H."/>
            <person name="Nie S."/>
            <person name="Bao Y.-T."/>
            <person name="Zhang R.-G."/>
            <person name="Yun Q.-Z."/>
            <person name="Chai Y.-H."/>
            <person name="Lu J.-Y."/>
            <person name="Li Y."/>
            <person name="Zhao S.-W."/>
            <person name="Mao J.-F."/>
            <person name="Jia S.-G."/>
            <person name="Mao Y.-M."/>
        </authorList>
    </citation>
    <scope>NUCLEOTIDE SEQUENCE</scope>
    <source>
        <strain evidence="10">AT0</strain>
        <tissue evidence="10">Leaf</tissue>
    </source>
</reference>
<dbReference type="GO" id="GO:0003954">
    <property type="term" value="F:NADH dehydrogenase activity"/>
    <property type="evidence" value="ECO:0007669"/>
    <property type="project" value="TreeGrafter"/>
</dbReference>
<dbReference type="GO" id="GO:0005886">
    <property type="term" value="C:plasma membrane"/>
    <property type="evidence" value="ECO:0007669"/>
    <property type="project" value="UniProtKB-SubCell"/>
</dbReference>
<organism evidence="10 11">
    <name type="scientific">Ziziphus jujuba var. spinosa</name>
    <dbReference type="NCBI Taxonomy" id="714518"/>
    <lineage>
        <taxon>Eukaryota</taxon>
        <taxon>Viridiplantae</taxon>
        <taxon>Streptophyta</taxon>
        <taxon>Embryophyta</taxon>
        <taxon>Tracheophyta</taxon>
        <taxon>Spermatophyta</taxon>
        <taxon>Magnoliopsida</taxon>
        <taxon>eudicotyledons</taxon>
        <taxon>Gunneridae</taxon>
        <taxon>Pentapetalae</taxon>
        <taxon>rosids</taxon>
        <taxon>fabids</taxon>
        <taxon>Rosales</taxon>
        <taxon>Rhamnaceae</taxon>
        <taxon>Paliureae</taxon>
        <taxon>Ziziphus</taxon>
    </lineage>
</organism>
<dbReference type="Proteomes" id="UP000813462">
    <property type="component" value="Unassembled WGS sequence"/>
</dbReference>
<proteinExistence type="inferred from homology"/>
<evidence type="ECO:0000256" key="9">
    <source>
        <dbReference type="SAM" id="Phobius"/>
    </source>
</evidence>
<feature type="region of interest" description="Disordered" evidence="8">
    <location>
        <begin position="251"/>
        <end position="299"/>
    </location>
</feature>
<geneLocation type="mitochondrion" evidence="10"/>
<feature type="compositionally biased region" description="Polar residues" evidence="8">
    <location>
        <begin position="276"/>
        <end position="299"/>
    </location>
</feature>
<dbReference type="GO" id="GO:0009060">
    <property type="term" value="P:aerobic respiration"/>
    <property type="evidence" value="ECO:0007669"/>
    <property type="project" value="TreeGrafter"/>
</dbReference>
<evidence type="ECO:0000256" key="2">
    <source>
        <dbReference type="ARBA" id="ARBA00010535"/>
    </source>
</evidence>
<dbReference type="EMBL" id="JAEACU010000014">
    <property type="protein sequence ID" value="KAH7511590.1"/>
    <property type="molecule type" value="Genomic_DNA"/>
</dbReference>
<comment type="subcellular location">
    <subcellularLocation>
        <location evidence="6">Cell membrane</location>
        <topology evidence="6">Multi-pass membrane protein</topology>
    </subcellularLocation>
    <subcellularLocation>
        <location evidence="1">Membrane</location>
        <topology evidence="1">Multi-pass membrane protein</topology>
    </subcellularLocation>
</comment>
<evidence type="ECO:0000256" key="5">
    <source>
        <dbReference type="ARBA" id="ARBA00023136"/>
    </source>
</evidence>
<keyword evidence="6" id="KW-0520">NAD</keyword>
<evidence type="ECO:0000256" key="8">
    <source>
        <dbReference type="SAM" id="MobiDB-lite"/>
    </source>
</evidence>
<feature type="transmembrane region" description="Helical" evidence="9">
    <location>
        <begin position="633"/>
        <end position="651"/>
    </location>
</feature>
<dbReference type="PANTHER" id="PTHR11432:SF3">
    <property type="entry name" value="NADH-UBIQUINONE OXIDOREDUCTASE CHAIN 1"/>
    <property type="match status" value="1"/>
</dbReference>
<evidence type="ECO:0000313" key="10">
    <source>
        <dbReference type="EMBL" id="KAH7511590.1"/>
    </source>
</evidence>
<dbReference type="EC" id="7.1.1.2" evidence="7"/>
<evidence type="ECO:0000256" key="7">
    <source>
        <dbReference type="RuleBase" id="RU000473"/>
    </source>
</evidence>
<keyword evidence="3 6" id="KW-0812">Transmembrane</keyword>
<dbReference type="GO" id="GO:0008137">
    <property type="term" value="F:NADH dehydrogenase (ubiquinone) activity"/>
    <property type="evidence" value="ECO:0007669"/>
    <property type="project" value="UniProtKB-EC"/>
</dbReference>
<keyword evidence="7" id="KW-0830">Ubiquinone</keyword>
<evidence type="ECO:0000256" key="1">
    <source>
        <dbReference type="ARBA" id="ARBA00004141"/>
    </source>
</evidence>
<comment type="catalytic activity">
    <reaction evidence="7">
        <text>a ubiquinone + NADH + 5 H(+)(in) = a ubiquinol + NAD(+) + 4 H(+)(out)</text>
        <dbReference type="Rhea" id="RHEA:29091"/>
        <dbReference type="Rhea" id="RHEA-COMP:9565"/>
        <dbReference type="Rhea" id="RHEA-COMP:9566"/>
        <dbReference type="ChEBI" id="CHEBI:15378"/>
        <dbReference type="ChEBI" id="CHEBI:16389"/>
        <dbReference type="ChEBI" id="CHEBI:17976"/>
        <dbReference type="ChEBI" id="CHEBI:57540"/>
        <dbReference type="ChEBI" id="CHEBI:57945"/>
        <dbReference type="EC" id="7.1.1.2"/>
    </reaction>
</comment>